<dbReference type="AlphaFoldDB" id="X6NF44"/>
<evidence type="ECO:0000256" key="1">
    <source>
        <dbReference type="SAM" id="MobiDB-lite"/>
    </source>
</evidence>
<dbReference type="InterPro" id="IPR046985">
    <property type="entry name" value="IP5"/>
</dbReference>
<dbReference type="Pfam" id="PF22669">
    <property type="entry name" value="Exo_endo_phos2"/>
    <property type="match status" value="1"/>
</dbReference>
<dbReference type="SUPFAM" id="SSF56219">
    <property type="entry name" value="DNase I-like"/>
    <property type="match status" value="1"/>
</dbReference>
<evidence type="ECO:0000259" key="2">
    <source>
        <dbReference type="Pfam" id="PF22669"/>
    </source>
</evidence>
<proteinExistence type="predicted"/>
<accession>X6NF44</accession>
<feature type="region of interest" description="Disordered" evidence="1">
    <location>
        <begin position="72"/>
        <end position="91"/>
    </location>
</feature>
<dbReference type="GO" id="GO:0046856">
    <property type="term" value="P:phosphatidylinositol dephosphorylation"/>
    <property type="evidence" value="ECO:0007669"/>
    <property type="project" value="InterPro"/>
</dbReference>
<dbReference type="PANTHER" id="PTHR11200">
    <property type="entry name" value="INOSITOL 5-PHOSPHATASE"/>
    <property type="match status" value="1"/>
</dbReference>
<gene>
    <name evidence="3" type="ORF">RFI_12629</name>
</gene>
<dbReference type="InterPro" id="IPR036691">
    <property type="entry name" value="Endo/exonu/phosph_ase_sf"/>
</dbReference>
<evidence type="ECO:0000313" key="4">
    <source>
        <dbReference type="Proteomes" id="UP000023152"/>
    </source>
</evidence>
<dbReference type="Gene3D" id="3.60.10.10">
    <property type="entry name" value="Endonuclease/exonuclease/phosphatase"/>
    <property type="match status" value="1"/>
</dbReference>
<evidence type="ECO:0000313" key="3">
    <source>
        <dbReference type="EMBL" id="ETO24528.1"/>
    </source>
</evidence>
<dbReference type="GO" id="GO:0004439">
    <property type="term" value="F:phosphatidylinositol-4,5-bisphosphate 5-phosphatase activity"/>
    <property type="evidence" value="ECO:0007669"/>
    <property type="project" value="TreeGrafter"/>
</dbReference>
<dbReference type="EMBL" id="ASPP01009165">
    <property type="protein sequence ID" value="ETO24528.1"/>
    <property type="molecule type" value="Genomic_DNA"/>
</dbReference>
<protein>
    <recommendedName>
        <fullName evidence="2">Inositol polyphosphate-related phosphatase domain-containing protein</fullName>
    </recommendedName>
</protein>
<reference evidence="3 4" key="1">
    <citation type="journal article" date="2013" name="Curr. Biol.">
        <title>The Genome of the Foraminiferan Reticulomyxa filosa.</title>
        <authorList>
            <person name="Glockner G."/>
            <person name="Hulsmann N."/>
            <person name="Schleicher M."/>
            <person name="Noegel A.A."/>
            <person name="Eichinger L."/>
            <person name="Gallinger C."/>
            <person name="Pawlowski J."/>
            <person name="Sierra R."/>
            <person name="Euteneuer U."/>
            <person name="Pillet L."/>
            <person name="Moustafa A."/>
            <person name="Platzer M."/>
            <person name="Groth M."/>
            <person name="Szafranski K."/>
            <person name="Schliwa M."/>
        </authorList>
    </citation>
    <scope>NUCLEOTIDE SEQUENCE [LARGE SCALE GENOMIC DNA]</scope>
</reference>
<comment type="caution">
    <text evidence="3">The sequence shown here is derived from an EMBL/GenBank/DDBJ whole genome shotgun (WGS) entry which is preliminary data.</text>
</comment>
<name>X6NF44_RETFI</name>
<sequence length="228" mass="26427">KIKKKKNSCKTNWNCVMGSVGKILFESESIAHGVDISRRYAKQSRDYWYEFISPRAREEFVGRLSSTLSIGEGVATPMQPDTETDKTQSAPFERVTSIRTREKNELKKKSVWEEPTRVRPSRLSLFVGSWNVAESEPKPTHLEKWFAPAAESPYDLYVIGLQECPTNTRQRWEQALLKHIDGNRKEYVLFHRSWILHIGCIIFVHRLHVAKISHLQNQEVATGLKLLY</sequence>
<dbReference type="Proteomes" id="UP000023152">
    <property type="component" value="Unassembled WGS sequence"/>
</dbReference>
<organism evidence="3 4">
    <name type="scientific">Reticulomyxa filosa</name>
    <dbReference type="NCBI Taxonomy" id="46433"/>
    <lineage>
        <taxon>Eukaryota</taxon>
        <taxon>Sar</taxon>
        <taxon>Rhizaria</taxon>
        <taxon>Retaria</taxon>
        <taxon>Foraminifera</taxon>
        <taxon>Monothalamids</taxon>
        <taxon>Reticulomyxidae</taxon>
        <taxon>Reticulomyxa</taxon>
    </lineage>
</organism>
<dbReference type="OrthoDB" id="405996at2759"/>
<feature type="non-terminal residue" evidence="3">
    <location>
        <position position="1"/>
    </location>
</feature>
<feature type="domain" description="Inositol polyphosphate-related phosphatase" evidence="2">
    <location>
        <begin position="129"/>
        <end position="225"/>
    </location>
</feature>
<dbReference type="InterPro" id="IPR000300">
    <property type="entry name" value="IPPc"/>
</dbReference>
<keyword evidence="4" id="KW-1185">Reference proteome</keyword>